<dbReference type="InterPro" id="IPR001296">
    <property type="entry name" value="Glyco_trans_1"/>
</dbReference>
<reference evidence="5 6" key="1">
    <citation type="submission" date="2018-10" db="EMBL/GenBank/DDBJ databases">
        <title>Sequencing the genomes of 1000 actinobacteria strains.</title>
        <authorList>
            <person name="Klenk H.-P."/>
        </authorList>
    </citation>
    <scope>NUCLEOTIDE SEQUENCE [LARGE SCALE GENOMIC DNA]</scope>
    <source>
        <strain evidence="5 6">DSM 45175</strain>
    </source>
</reference>
<evidence type="ECO:0000256" key="1">
    <source>
        <dbReference type="ARBA" id="ARBA00022676"/>
    </source>
</evidence>
<dbReference type="PANTHER" id="PTHR46401">
    <property type="entry name" value="GLYCOSYLTRANSFERASE WBBK-RELATED"/>
    <property type="match status" value="1"/>
</dbReference>
<keyword evidence="6" id="KW-1185">Reference proteome</keyword>
<keyword evidence="2 5" id="KW-0808">Transferase</keyword>
<evidence type="ECO:0000259" key="4">
    <source>
        <dbReference type="Pfam" id="PF13439"/>
    </source>
</evidence>
<evidence type="ECO:0000256" key="2">
    <source>
        <dbReference type="ARBA" id="ARBA00022679"/>
    </source>
</evidence>
<dbReference type="InterPro" id="IPR028098">
    <property type="entry name" value="Glyco_trans_4-like_N"/>
</dbReference>
<dbReference type="GO" id="GO:0009103">
    <property type="term" value="P:lipopolysaccharide biosynthetic process"/>
    <property type="evidence" value="ECO:0007669"/>
    <property type="project" value="TreeGrafter"/>
</dbReference>
<dbReference type="SUPFAM" id="SSF53756">
    <property type="entry name" value="UDP-Glycosyltransferase/glycogen phosphorylase"/>
    <property type="match status" value="1"/>
</dbReference>
<dbReference type="Pfam" id="PF00534">
    <property type="entry name" value="Glycos_transf_1"/>
    <property type="match status" value="1"/>
</dbReference>
<dbReference type="Gene3D" id="3.40.50.2000">
    <property type="entry name" value="Glycogen Phosphorylase B"/>
    <property type="match status" value="2"/>
</dbReference>
<feature type="domain" description="Glycosyltransferase subfamily 4-like N-terminal" evidence="4">
    <location>
        <begin position="89"/>
        <end position="155"/>
    </location>
</feature>
<dbReference type="GO" id="GO:0016757">
    <property type="term" value="F:glycosyltransferase activity"/>
    <property type="evidence" value="ECO:0007669"/>
    <property type="project" value="UniProtKB-KW"/>
</dbReference>
<dbReference type="CDD" id="cd03801">
    <property type="entry name" value="GT4_PimA-like"/>
    <property type="match status" value="1"/>
</dbReference>
<dbReference type="AlphaFoldDB" id="A0A495JBH0"/>
<evidence type="ECO:0000259" key="3">
    <source>
        <dbReference type="Pfam" id="PF00534"/>
    </source>
</evidence>
<comment type="caution">
    <text evidence="5">The sequence shown here is derived from an EMBL/GenBank/DDBJ whole genome shotgun (WGS) entry which is preliminary data.</text>
</comment>
<dbReference type="OrthoDB" id="9765330at2"/>
<keyword evidence="1" id="KW-0328">Glycosyltransferase</keyword>
<sequence>MTVVHVVLPGDIDDPATPSGGNSYDRRVCQGLAASGWSVREHAVPGGWPYPGTAELAALTGLLTALPDNALVLLDGLVASAVPEVLVPQAHRLRLVVLVHLPLGDDAAPRREAEREVLAAAVAVITTSEWTRRRLVELYALPADRIHAAAPGVEPSPAAPGTASGTELLCVAAVTPHKGHDVLVRALATVADLHWNCVLVGSLSRDPAFVEGLRRQVDEHALADRIHFAGPRTGADLDAAYAAADLLVLASHGETYGMVVTEALARGIPVLATAAKGLPEALGHTPDGSRPGLLVAPGDPTALADGLRHWLGDAALRQRLRLAAADRRSTLTGWAVTARLVSEVLARVPAVSGRTA</sequence>
<dbReference type="RefSeq" id="WP_121154293.1">
    <property type="nucleotide sequence ID" value="NZ_RBKT01000001.1"/>
</dbReference>
<dbReference type="Proteomes" id="UP000277671">
    <property type="component" value="Unassembled WGS sequence"/>
</dbReference>
<accession>A0A495JBH0</accession>
<feature type="domain" description="Glycosyl transferase family 1" evidence="3">
    <location>
        <begin position="168"/>
        <end position="324"/>
    </location>
</feature>
<protein>
    <submittedName>
        <fullName evidence="5">Glycosyl transferase family 4</fullName>
    </submittedName>
</protein>
<evidence type="ECO:0000313" key="5">
    <source>
        <dbReference type="EMBL" id="RKR86346.1"/>
    </source>
</evidence>
<organism evidence="5 6">
    <name type="scientific">Micromonospora pisi</name>
    <dbReference type="NCBI Taxonomy" id="589240"/>
    <lineage>
        <taxon>Bacteria</taxon>
        <taxon>Bacillati</taxon>
        <taxon>Actinomycetota</taxon>
        <taxon>Actinomycetes</taxon>
        <taxon>Micromonosporales</taxon>
        <taxon>Micromonosporaceae</taxon>
        <taxon>Micromonospora</taxon>
    </lineage>
</organism>
<dbReference type="PANTHER" id="PTHR46401:SF2">
    <property type="entry name" value="GLYCOSYLTRANSFERASE WBBK-RELATED"/>
    <property type="match status" value="1"/>
</dbReference>
<gene>
    <name evidence="5" type="ORF">BDK92_0570</name>
</gene>
<proteinExistence type="predicted"/>
<name>A0A495JBH0_9ACTN</name>
<dbReference type="EMBL" id="RBKT01000001">
    <property type="protein sequence ID" value="RKR86346.1"/>
    <property type="molecule type" value="Genomic_DNA"/>
</dbReference>
<dbReference type="Pfam" id="PF13439">
    <property type="entry name" value="Glyco_transf_4"/>
    <property type="match status" value="1"/>
</dbReference>
<evidence type="ECO:0000313" key="6">
    <source>
        <dbReference type="Proteomes" id="UP000277671"/>
    </source>
</evidence>